<reference evidence="2" key="1">
    <citation type="submission" date="2020-04" db="EMBL/GenBank/DDBJ databases">
        <authorList>
            <person name="Chiriac C."/>
            <person name="Salcher M."/>
            <person name="Ghai R."/>
            <person name="Kavagutti S V."/>
        </authorList>
    </citation>
    <scope>NUCLEOTIDE SEQUENCE</scope>
</reference>
<dbReference type="Pfam" id="PF14594">
    <property type="entry name" value="Sipho_Gp37"/>
    <property type="match status" value="1"/>
</dbReference>
<accession>A0A6J5NJC7</accession>
<gene>
    <name evidence="2" type="ORF">UFOVP698_34</name>
</gene>
<feature type="domain" description="Gp28/Gp37-like" evidence="1">
    <location>
        <begin position="9"/>
        <end position="374"/>
    </location>
</feature>
<proteinExistence type="predicted"/>
<evidence type="ECO:0000259" key="1">
    <source>
        <dbReference type="Pfam" id="PF14594"/>
    </source>
</evidence>
<dbReference type="EMBL" id="LR796678">
    <property type="protein sequence ID" value="CAB4158812.1"/>
    <property type="molecule type" value="Genomic_DNA"/>
</dbReference>
<evidence type="ECO:0000313" key="2">
    <source>
        <dbReference type="EMBL" id="CAB4158812.1"/>
    </source>
</evidence>
<name>A0A6J5NJC7_9CAUD</name>
<sequence length="379" mass="41249">MAVQYTIKLYDDTGLAIGIVTPLSIAVVSKVNTPSIATFSVNLNAAVVANLDYGYIIQITRSNADLGINTYVEFSGFIRTLRRVYGSNPILEITAIDAKCILMDRIVAWYPNLLGASYFRTSSYPTASSIMTALWNYNVSSSANGNPPSMTTAMTRRYGTALNRWTDGRITNATAATDLSIGNAIEYACSGENVLVAMQKTADIGSLDFTVNLTISTVSFSLFYADTLGADRRSYVKFSQQNNTVGTLTRTSNLINAVTLYHAIGKGKDKNNLKAKYPTTAPTGISLREAYAKGADSVNASQLQNLARSRYAQQQRKINSYDIQVLQSGAWLYGRDYFLGDLVTVQVTSTSTLTRKVYAVSLSVNSQGVEEVRVDLATN</sequence>
<dbReference type="InterPro" id="IPR029432">
    <property type="entry name" value="Gp28/Gp37-like_dom"/>
</dbReference>
<protein>
    <submittedName>
        <fullName evidence="2">Siphovirus Gp37-like protein</fullName>
    </submittedName>
</protein>
<organism evidence="2">
    <name type="scientific">uncultured Caudovirales phage</name>
    <dbReference type="NCBI Taxonomy" id="2100421"/>
    <lineage>
        <taxon>Viruses</taxon>
        <taxon>Duplodnaviria</taxon>
        <taxon>Heunggongvirae</taxon>
        <taxon>Uroviricota</taxon>
        <taxon>Caudoviricetes</taxon>
        <taxon>Peduoviridae</taxon>
        <taxon>Maltschvirus</taxon>
        <taxon>Maltschvirus maltsch</taxon>
    </lineage>
</organism>